<dbReference type="SUPFAM" id="SSF50249">
    <property type="entry name" value="Nucleic acid-binding proteins"/>
    <property type="match status" value="1"/>
</dbReference>
<evidence type="ECO:0000313" key="6">
    <source>
        <dbReference type="Proteomes" id="UP000534783"/>
    </source>
</evidence>
<keyword evidence="6" id="KW-1185">Reference proteome</keyword>
<dbReference type="AlphaFoldDB" id="A0A7X6IC79"/>
<protein>
    <recommendedName>
        <fullName evidence="4">tRNA-binding domain-containing protein</fullName>
    </recommendedName>
</protein>
<dbReference type="InterPro" id="IPR002547">
    <property type="entry name" value="tRNA-bd_dom"/>
</dbReference>
<evidence type="ECO:0000256" key="2">
    <source>
        <dbReference type="ARBA" id="ARBA00022884"/>
    </source>
</evidence>
<dbReference type="EMBL" id="VTOW01000003">
    <property type="protein sequence ID" value="NKE72174.1"/>
    <property type="molecule type" value="Genomic_DNA"/>
</dbReference>
<comment type="caution">
    <text evidence="5">The sequence shown here is derived from an EMBL/GenBank/DDBJ whole genome shotgun (WGS) entry which is preliminary data.</text>
</comment>
<dbReference type="PANTHER" id="PTHR11586:SF37">
    <property type="entry name" value="TRNA-BINDING DOMAIN-CONTAINING PROTEIN"/>
    <property type="match status" value="1"/>
</dbReference>
<dbReference type="Pfam" id="PF01588">
    <property type="entry name" value="tRNA_bind"/>
    <property type="match status" value="1"/>
</dbReference>
<evidence type="ECO:0000256" key="3">
    <source>
        <dbReference type="PROSITE-ProRule" id="PRU00209"/>
    </source>
</evidence>
<evidence type="ECO:0000313" key="5">
    <source>
        <dbReference type="EMBL" id="NKE72174.1"/>
    </source>
</evidence>
<keyword evidence="2 3" id="KW-0694">RNA-binding</keyword>
<evidence type="ECO:0000256" key="1">
    <source>
        <dbReference type="ARBA" id="ARBA00022555"/>
    </source>
</evidence>
<dbReference type="PROSITE" id="PS50886">
    <property type="entry name" value="TRBD"/>
    <property type="match status" value="1"/>
</dbReference>
<dbReference type="Proteomes" id="UP000534783">
    <property type="component" value="Unassembled WGS sequence"/>
</dbReference>
<dbReference type="PANTHER" id="PTHR11586">
    <property type="entry name" value="TRNA-AMINOACYLATION COFACTOR ARC1 FAMILY MEMBER"/>
    <property type="match status" value="1"/>
</dbReference>
<dbReference type="Gene3D" id="2.40.50.140">
    <property type="entry name" value="Nucleic acid-binding proteins"/>
    <property type="match status" value="1"/>
</dbReference>
<keyword evidence="1 3" id="KW-0820">tRNA-binding</keyword>
<dbReference type="InterPro" id="IPR012340">
    <property type="entry name" value="NA-bd_OB-fold"/>
</dbReference>
<organism evidence="5 6">
    <name type="scientific">Candidatus Manganitrophus noduliformans</name>
    <dbReference type="NCBI Taxonomy" id="2606439"/>
    <lineage>
        <taxon>Bacteria</taxon>
        <taxon>Pseudomonadati</taxon>
        <taxon>Nitrospirota</taxon>
        <taxon>Nitrospiria</taxon>
        <taxon>Candidatus Troglogloeales</taxon>
        <taxon>Candidatus Manganitrophaceae</taxon>
        <taxon>Candidatus Manganitrophus</taxon>
    </lineage>
</organism>
<reference evidence="5 6" key="1">
    <citation type="journal article" date="2020" name="Nature">
        <title>Bacterial chemolithoautotrophy via manganese oxidation.</title>
        <authorList>
            <person name="Yu H."/>
            <person name="Leadbetter J.R."/>
        </authorList>
    </citation>
    <scope>NUCLEOTIDE SEQUENCE [LARGE SCALE GENOMIC DNA]</scope>
    <source>
        <strain evidence="5 6">Mn-1</strain>
    </source>
</reference>
<dbReference type="GO" id="GO:0000049">
    <property type="term" value="F:tRNA binding"/>
    <property type="evidence" value="ECO:0007669"/>
    <property type="project" value="UniProtKB-UniRule"/>
</dbReference>
<sequence>MGTKYAPEALIGKRIVLVANLQPAKIMGVESQGMLLAAGAEEVLELATFLEEIPPGTRIK</sequence>
<gene>
    <name evidence="5" type="ORF">MNODULE_15605</name>
</gene>
<accession>A0A7X6IC79</accession>
<feature type="domain" description="TRNA-binding" evidence="4">
    <location>
        <begin position="1"/>
        <end position="60"/>
    </location>
</feature>
<dbReference type="InterPro" id="IPR051270">
    <property type="entry name" value="Tyrosine-tRNA_ligase_regulator"/>
</dbReference>
<name>A0A7X6IC79_9BACT</name>
<proteinExistence type="predicted"/>
<evidence type="ECO:0000259" key="4">
    <source>
        <dbReference type="PROSITE" id="PS50886"/>
    </source>
</evidence>